<comment type="subunit">
    <text evidence="3 15">Tetramer of two alpha and two beta subunits.</text>
</comment>
<dbReference type="Pfam" id="PF03147">
    <property type="entry name" value="FDX-ACB"/>
    <property type="match status" value="1"/>
</dbReference>
<proteinExistence type="inferred from homology"/>
<comment type="similarity">
    <text evidence="2 15">Belongs to the phenylalanyl-tRNA synthetase beta subunit family. Type 1 subfamily.</text>
</comment>
<dbReference type="SUPFAM" id="SSF56037">
    <property type="entry name" value="PheT/TilS domain"/>
    <property type="match status" value="1"/>
</dbReference>
<comment type="subcellular location">
    <subcellularLocation>
        <location evidence="1 15">Cytoplasm</location>
    </subcellularLocation>
</comment>
<dbReference type="SUPFAM" id="SSF50249">
    <property type="entry name" value="Nucleic acid-binding proteins"/>
    <property type="match status" value="1"/>
</dbReference>
<accession>A0A364XZS2</accession>
<dbReference type="InterPro" id="IPR005147">
    <property type="entry name" value="tRNA_synthase_B5-dom"/>
</dbReference>
<evidence type="ECO:0000256" key="5">
    <source>
        <dbReference type="ARBA" id="ARBA00022555"/>
    </source>
</evidence>
<dbReference type="PANTHER" id="PTHR10947:SF0">
    <property type="entry name" value="PHENYLALANINE--TRNA LIGASE BETA SUBUNIT"/>
    <property type="match status" value="1"/>
</dbReference>
<evidence type="ECO:0000256" key="1">
    <source>
        <dbReference type="ARBA" id="ARBA00004496"/>
    </source>
</evidence>
<feature type="binding site" evidence="15">
    <location>
        <position position="474"/>
    </location>
    <ligand>
        <name>Mg(2+)</name>
        <dbReference type="ChEBI" id="CHEBI:18420"/>
        <note>shared with alpha subunit</note>
    </ligand>
</feature>
<dbReference type="InterPro" id="IPR002547">
    <property type="entry name" value="tRNA-bd_dom"/>
</dbReference>
<evidence type="ECO:0000256" key="4">
    <source>
        <dbReference type="ARBA" id="ARBA00022490"/>
    </source>
</evidence>
<organism evidence="20 21">
    <name type="scientific">Pseudochryseolinea flava</name>
    <dbReference type="NCBI Taxonomy" id="2059302"/>
    <lineage>
        <taxon>Bacteria</taxon>
        <taxon>Pseudomonadati</taxon>
        <taxon>Bacteroidota</taxon>
        <taxon>Cytophagia</taxon>
        <taxon>Cytophagales</taxon>
        <taxon>Fulvivirgaceae</taxon>
        <taxon>Pseudochryseolinea</taxon>
    </lineage>
</organism>
<dbReference type="SMART" id="SM00874">
    <property type="entry name" value="B5"/>
    <property type="match status" value="1"/>
</dbReference>
<dbReference type="InterPro" id="IPR045060">
    <property type="entry name" value="Phe-tRNA-ligase_IIc_bsu"/>
</dbReference>
<evidence type="ECO:0000256" key="8">
    <source>
        <dbReference type="ARBA" id="ARBA00022741"/>
    </source>
</evidence>
<dbReference type="GO" id="GO:0004826">
    <property type="term" value="F:phenylalanine-tRNA ligase activity"/>
    <property type="evidence" value="ECO:0007669"/>
    <property type="project" value="UniProtKB-UniRule"/>
</dbReference>
<keyword evidence="11 16" id="KW-0694">RNA-binding</keyword>
<evidence type="ECO:0000256" key="2">
    <source>
        <dbReference type="ARBA" id="ARBA00008653"/>
    </source>
</evidence>
<dbReference type="CDD" id="cd00769">
    <property type="entry name" value="PheRS_beta_core"/>
    <property type="match status" value="1"/>
</dbReference>
<sequence length="805" mass="89686">MTISYNWLKEYIDIPESAEDIGKVLTSTGLEVEKVEAHETIKGGLKGLVIGEVMTCAKHPNADKLSVTTVDVGGGKILPIVCGAPNVAAGQKVVVATPGTTVYPTKGEPFTIKNAKIRGEQSEGMICAEDEIGMGESHAGIIVLNTTVANGTSAAEFFNVSTDYVIEIGLTPNRADAASHIGVVRDIKASKRRAIRWPSVDAFKTNNTSLSIPVVVEHAQACPRYSAVTISGVTVKESPQWLKDRLTTIGLTPINNIVDITNFICHELGQPLHAFDANQIAGGKVLVKTLPQGTKFITLDGKERTLQANDLMICNGNSEGMCIAGVFGGQHSGITTATQNIFLESAYFSADFVRKTSLHHQLKTDASFRFERGTDPNITVYALKRAALLIQEIAGGQISSDVIDHYPTPVENRKIEVKDKNVNRLIGKTIPREEVFEILEQLEIKVIDKKEDRYTVSVPPYRVDVMQEADIIEEILRIYGFNNIELSDTASADFLAEFPVKNIDKYKRTIGELLTGNGFYEIWTNSLTNFAYQQKHKLTFEGETVEILNKLSEEQGILRQTMLFTGLEVCAHNINRKQKDLKLYEFGKIYYREAGKYREEEKLAIYLTGNVETENWQRKTQSVTYYDLAQQIQNILQKSGLKSVSQENIKDQLLEYGVRLTQGQREIGKLGKVKSSLQKDFGVKQEIFYAELSTSLLFQGANPKLVIQDVTKFPEVRRDLSLVLSKQVTFDEIRKLILETEKRLIKNILAFDVYEGQNLPEGKKAYALAFTLLDETKTLTDEEIDTTMTKLMAAFEQKLGAVIRK</sequence>
<name>A0A364XZS2_9BACT</name>
<comment type="caution">
    <text evidence="20">The sequence shown here is derived from an EMBL/GenBank/DDBJ whole genome shotgun (WGS) entry which is preliminary data.</text>
</comment>
<keyword evidence="10 15" id="KW-0460">Magnesium</keyword>
<dbReference type="Gene3D" id="3.30.930.10">
    <property type="entry name" value="Bira Bifunctional Protein, Domain 2"/>
    <property type="match status" value="1"/>
</dbReference>
<dbReference type="Gene3D" id="2.40.50.140">
    <property type="entry name" value="Nucleic acid-binding proteins"/>
    <property type="match status" value="1"/>
</dbReference>
<feature type="binding site" evidence="15">
    <location>
        <position position="470"/>
    </location>
    <ligand>
        <name>Mg(2+)</name>
        <dbReference type="ChEBI" id="CHEBI:18420"/>
        <note>shared with alpha subunit</note>
    </ligand>
</feature>
<dbReference type="Gene3D" id="3.50.40.10">
    <property type="entry name" value="Phenylalanyl-trna Synthetase, Chain B, domain 3"/>
    <property type="match status" value="1"/>
</dbReference>
<dbReference type="Pfam" id="PF03483">
    <property type="entry name" value="B3_4"/>
    <property type="match status" value="1"/>
</dbReference>
<keyword evidence="8 15" id="KW-0547">Nucleotide-binding</keyword>
<feature type="binding site" evidence="15">
    <location>
        <position position="473"/>
    </location>
    <ligand>
        <name>Mg(2+)</name>
        <dbReference type="ChEBI" id="CHEBI:18420"/>
        <note>shared with alpha subunit</note>
    </ligand>
</feature>
<dbReference type="InterPro" id="IPR005121">
    <property type="entry name" value="Fdx_antiC-bd"/>
</dbReference>
<dbReference type="Pfam" id="PF17759">
    <property type="entry name" value="tRNA_synthFbeta"/>
    <property type="match status" value="1"/>
</dbReference>
<dbReference type="PROSITE" id="PS51447">
    <property type="entry name" value="FDX_ACB"/>
    <property type="match status" value="1"/>
</dbReference>
<evidence type="ECO:0000256" key="9">
    <source>
        <dbReference type="ARBA" id="ARBA00022840"/>
    </source>
</evidence>
<evidence type="ECO:0000256" key="10">
    <source>
        <dbReference type="ARBA" id="ARBA00022842"/>
    </source>
</evidence>
<reference evidence="20 21" key="1">
    <citation type="submission" date="2018-06" db="EMBL/GenBank/DDBJ databases">
        <title>Chryseolinea flavus sp. nov., a member of the phylum Bacteroidetes isolated from soil.</title>
        <authorList>
            <person name="Li Y."/>
            <person name="Wang J."/>
        </authorList>
    </citation>
    <scope>NUCLEOTIDE SEQUENCE [LARGE SCALE GENOMIC DNA]</scope>
    <source>
        <strain evidence="20 21">SDU1-6</strain>
    </source>
</reference>
<dbReference type="SMART" id="SM00873">
    <property type="entry name" value="B3_4"/>
    <property type="match status" value="1"/>
</dbReference>
<dbReference type="SMART" id="SM00896">
    <property type="entry name" value="FDX-ACB"/>
    <property type="match status" value="1"/>
</dbReference>
<feature type="domain" description="TRNA-binding" evidence="17">
    <location>
        <begin position="42"/>
        <end position="155"/>
    </location>
</feature>
<keyword evidence="6 15" id="KW-0436">Ligase</keyword>
<dbReference type="InterPro" id="IPR020825">
    <property type="entry name" value="Phe-tRNA_synthase-like_B3/B4"/>
</dbReference>
<dbReference type="Pfam" id="PF01588">
    <property type="entry name" value="tRNA_bind"/>
    <property type="match status" value="1"/>
</dbReference>
<dbReference type="GO" id="GO:0005524">
    <property type="term" value="F:ATP binding"/>
    <property type="evidence" value="ECO:0007669"/>
    <property type="project" value="UniProtKB-UniRule"/>
</dbReference>
<dbReference type="OrthoDB" id="9805455at2"/>
<evidence type="ECO:0000259" key="17">
    <source>
        <dbReference type="PROSITE" id="PS50886"/>
    </source>
</evidence>
<comment type="catalytic activity">
    <reaction evidence="14 15">
        <text>tRNA(Phe) + L-phenylalanine + ATP = L-phenylalanyl-tRNA(Phe) + AMP + diphosphate + H(+)</text>
        <dbReference type="Rhea" id="RHEA:19413"/>
        <dbReference type="Rhea" id="RHEA-COMP:9668"/>
        <dbReference type="Rhea" id="RHEA-COMP:9699"/>
        <dbReference type="ChEBI" id="CHEBI:15378"/>
        <dbReference type="ChEBI" id="CHEBI:30616"/>
        <dbReference type="ChEBI" id="CHEBI:33019"/>
        <dbReference type="ChEBI" id="CHEBI:58095"/>
        <dbReference type="ChEBI" id="CHEBI:78442"/>
        <dbReference type="ChEBI" id="CHEBI:78531"/>
        <dbReference type="ChEBI" id="CHEBI:456215"/>
        <dbReference type="EC" id="6.1.1.20"/>
    </reaction>
</comment>
<feature type="binding site" evidence="15">
    <location>
        <position position="464"/>
    </location>
    <ligand>
        <name>Mg(2+)</name>
        <dbReference type="ChEBI" id="CHEBI:18420"/>
        <note>shared with alpha subunit</note>
    </ligand>
</feature>
<dbReference type="FunFam" id="2.40.50.140:FF:000045">
    <property type="entry name" value="Phenylalanine--tRNA ligase beta subunit"/>
    <property type="match status" value="1"/>
</dbReference>
<evidence type="ECO:0000256" key="16">
    <source>
        <dbReference type="PROSITE-ProRule" id="PRU00209"/>
    </source>
</evidence>
<dbReference type="GO" id="GO:0006432">
    <property type="term" value="P:phenylalanyl-tRNA aminoacylation"/>
    <property type="evidence" value="ECO:0007669"/>
    <property type="project" value="UniProtKB-UniRule"/>
</dbReference>
<dbReference type="GO" id="GO:0000287">
    <property type="term" value="F:magnesium ion binding"/>
    <property type="evidence" value="ECO:0007669"/>
    <property type="project" value="UniProtKB-UniRule"/>
</dbReference>
<keyword evidence="9 15" id="KW-0067">ATP-binding</keyword>
<dbReference type="EMBL" id="QMFY01000009">
    <property type="protein sequence ID" value="RAV99878.1"/>
    <property type="molecule type" value="Genomic_DNA"/>
</dbReference>
<keyword evidence="13 15" id="KW-0030">Aminoacyl-tRNA synthetase</keyword>
<evidence type="ECO:0000256" key="13">
    <source>
        <dbReference type="ARBA" id="ARBA00023146"/>
    </source>
</evidence>
<evidence type="ECO:0000259" key="19">
    <source>
        <dbReference type="PROSITE" id="PS51483"/>
    </source>
</evidence>
<dbReference type="GO" id="GO:0000049">
    <property type="term" value="F:tRNA binding"/>
    <property type="evidence" value="ECO:0007669"/>
    <property type="project" value="UniProtKB-UniRule"/>
</dbReference>
<dbReference type="InterPro" id="IPR009061">
    <property type="entry name" value="DNA-bd_dom_put_sf"/>
</dbReference>
<dbReference type="PROSITE" id="PS51483">
    <property type="entry name" value="B5"/>
    <property type="match status" value="1"/>
</dbReference>
<evidence type="ECO:0000313" key="20">
    <source>
        <dbReference type="EMBL" id="RAV99878.1"/>
    </source>
</evidence>
<dbReference type="FunFam" id="3.30.70.380:FF:000001">
    <property type="entry name" value="Phenylalanine--tRNA ligase beta subunit"/>
    <property type="match status" value="1"/>
</dbReference>
<dbReference type="EC" id="6.1.1.20" evidence="15"/>
<dbReference type="Proteomes" id="UP000251889">
    <property type="component" value="Unassembled WGS sequence"/>
</dbReference>
<dbReference type="SUPFAM" id="SSF46955">
    <property type="entry name" value="Putative DNA-binding domain"/>
    <property type="match status" value="1"/>
</dbReference>
<dbReference type="PANTHER" id="PTHR10947">
    <property type="entry name" value="PHENYLALANYL-TRNA SYNTHETASE BETA CHAIN AND LEUCINE-RICH REPEAT-CONTAINING PROTEIN 47"/>
    <property type="match status" value="1"/>
</dbReference>
<evidence type="ECO:0000256" key="11">
    <source>
        <dbReference type="ARBA" id="ARBA00022884"/>
    </source>
</evidence>
<dbReference type="GO" id="GO:0009328">
    <property type="term" value="C:phenylalanine-tRNA ligase complex"/>
    <property type="evidence" value="ECO:0007669"/>
    <property type="project" value="TreeGrafter"/>
</dbReference>
<dbReference type="InterPro" id="IPR005146">
    <property type="entry name" value="B3/B4_tRNA-bd"/>
</dbReference>
<evidence type="ECO:0000256" key="6">
    <source>
        <dbReference type="ARBA" id="ARBA00022598"/>
    </source>
</evidence>
<feature type="domain" description="B5" evidence="19">
    <location>
        <begin position="410"/>
        <end position="486"/>
    </location>
</feature>
<keyword evidence="21" id="KW-1185">Reference proteome</keyword>
<evidence type="ECO:0000256" key="3">
    <source>
        <dbReference type="ARBA" id="ARBA00011209"/>
    </source>
</evidence>
<dbReference type="InterPro" id="IPR033714">
    <property type="entry name" value="tRNA_bind_bactPheRS"/>
</dbReference>
<evidence type="ECO:0000256" key="12">
    <source>
        <dbReference type="ARBA" id="ARBA00022917"/>
    </source>
</evidence>
<dbReference type="SUPFAM" id="SSF54991">
    <property type="entry name" value="Anticodon-binding domain of PheRS"/>
    <property type="match status" value="1"/>
</dbReference>
<evidence type="ECO:0000256" key="15">
    <source>
        <dbReference type="HAMAP-Rule" id="MF_00283"/>
    </source>
</evidence>
<keyword evidence="7 15" id="KW-0479">Metal-binding</keyword>
<dbReference type="CDD" id="cd02796">
    <property type="entry name" value="tRNA_bind_bactPheRS"/>
    <property type="match status" value="1"/>
</dbReference>
<dbReference type="InterPro" id="IPR012340">
    <property type="entry name" value="NA-bd_OB-fold"/>
</dbReference>
<dbReference type="NCBIfam" id="NF045760">
    <property type="entry name" value="YtpR"/>
    <property type="match status" value="1"/>
</dbReference>
<protein>
    <recommendedName>
        <fullName evidence="15">Phenylalanine--tRNA ligase beta subunit</fullName>
        <ecNumber evidence="15">6.1.1.20</ecNumber>
    </recommendedName>
    <alternativeName>
        <fullName evidence="15">Phenylalanyl-tRNA synthetase beta subunit</fullName>
        <shortName evidence="15">PheRS</shortName>
    </alternativeName>
</protein>
<dbReference type="Pfam" id="PF03484">
    <property type="entry name" value="B5"/>
    <property type="match status" value="1"/>
</dbReference>
<comment type="cofactor">
    <cofactor evidence="15">
        <name>Mg(2+)</name>
        <dbReference type="ChEBI" id="CHEBI:18420"/>
    </cofactor>
    <text evidence="15">Binds 2 magnesium ions per tetramer.</text>
</comment>
<evidence type="ECO:0000256" key="14">
    <source>
        <dbReference type="ARBA" id="ARBA00049255"/>
    </source>
</evidence>
<dbReference type="InterPro" id="IPR004532">
    <property type="entry name" value="Phe-tRNA-ligase_IIc_bsu_bact"/>
</dbReference>
<dbReference type="InterPro" id="IPR036690">
    <property type="entry name" value="Fdx_antiC-bd_sf"/>
</dbReference>
<dbReference type="RefSeq" id="WP_112748225.1">
    <property type="nucleotide sequence ID" value="NZ_QMFY01000009.1"/>
</dbReference>
<keyword evidence="5 16" id="KW-0820">tRNA-binding</keyword>
<dbReference type="AlphaFoldDB" id="A0A364XZS2"/>
<gene>
    <name evidence="15" type="primary">pheT</name>
    <name evidence="20" type="ORF">DQQ10_17715</name>
</gene>
<keyword evidence="12 15" id="KW-0648">Protein biosynthesis</keyword>
<dbReference type="Gene3D" id="3.30.70.380">
    <property type="entry name" value="Ferrodoxin-fold anticodon-binding domain"/>
    <property type="match status" value="1"/>
</dbReference>
<feature type="domain" description="FDX-ACB" evidence="18">
    <location>
        <begin position="711"/>
        <end position="804"/>
    </location>
</feature>
<evidence type="ECO:0000256" key="7">
    <source>
        <dbReference type="ARBA" id="ARBA00022723"/>
    </source>
</evidence>
<evidence type="ECO:0000313" key="21">
    <source>
        <dbReference type="Proteomes" id="UP000251889"/>
    </source>
</evidence>
<keyword evidence="4 15" id="KW-0963">Cytoplasm</keyword>
<dbReference type="HAMAP" id="MF_00283">
    <property type="entry name" value="Phe_tRNA_synth_beta1"/>
    <property type="match status" value="1"/>
</dbReference>
<evidence type="ECO:0000259" key="18">
    <source>
        <dbReference type="PROSITE" id="PS51447"/>
    </source>
</evidence>
<dbReference type="InterPro" id="IPR041616">
    <property type="entry name" value="PheRS_beta_core"/>
</dbReference>
<dbReference type="Gene3D" id="3.30.56.10">
    <property type="match status" value="2"/>
</dbReference>
<dbReference type="InterPro" id="IPR045864">
    <property type="entry name" value="aa-tRNA-synth_II/BPL/LPL"/>
</dbReference>
<dbReference type="NCBIfam" id="TIGR00472">
    <property type="entry name" value="pheT_bact"/>
    <property type="match status" value="1"/>
</dbReference>
<dbReference type="PROSITE" id="PS50886">
    <property type="entry name" value="TRBD"/>
    <property type="match status" value="1"/>
</dbReference>
<dbReference type="SUPFAM" id="SSF55681">
    <property type="entry name" value="Class II aaRS and biotin synthetases"/>
    <property type="match status" value="1"/>
</dbReference>